<keyword evidence="3 7" id="KW-0276">Fatty acid metabolism</keyword>
<evidence type="ECO:0000313" key="10">
    <source>
        <dbReference type="EMBL" id="SNQ46494.1"/>
    </source>
</evidence>
<gene>
    <name evidence="10" type="ORF">FRACA_1410013</name>
</gene>
<dbReference type="PANTHER" id="PTHR47597">
    <property type="entry name" value="IS A MEMBER OF THE PF|00364 BIOTIN-REQUIRING ENZYMES FAMILY-RELATED"/>
    <property type="match status" value="1"/>
</dbReference>
<dbReference type="CDD" id="cd06850">
    <property type="entry name" value="biotinyl_domain"/>
    <property type="match status" value="1"/>
</dbReference>
<name>A0A2I2KLG9_9ACTN</name>
<dbReference type="Proteomes" id="UP000234331">
    <property type="component" value="Unassembled WGS sequence"/>
</dbReference>
<keyword evidence="6 7" id="KW-0092">Biotin</keyword>
<organism evidence="10 11">
    <name type="scientific">Frankia canadensis</name>
    <dbReference type="NCBI Taxonomy" id="1836972"/>
    <lineage>
        <taxon>Bacteria</taxon>
        <taxon>Bacillati</taxon>
        <taxon>Actinomycetota</taxon>
        <taxon>Actinomycetes</taxon>
        <taxon>Frankiales</taxon>
        <taxon>Frankiaceae</taxon>
        <taxon>Frankia</taxon>
    </lineage>
</organism>
<comment type="pathway">
    <text evidence="1 7">Lipid metabolism; fatty acid biosynthesis.</text>
</comment>
<evidence type="ECO:0000256" key="8">
    <source>
        <dbReference type="SAM" id="MobiDB-lite"/>
    </source>
</evidence>
<sequence length="185" mass="18953">MTAPPPTPTDEPQVRTPLEQVRQQAVELLGELGRTPRTLRVRVGDTAVEIEWPEPAAAVAPTAVLAGTASAALGLESPAPAALSQAENPTPDGGRTAGTPAADDARYVTAPTVGTFYTAPAPGSPPFVQVGDVVSAGQQIGIIEAMKLMIPIEADQAGRVTAVLRVDGEAVEYGERLLALADGEA</sequence>
<dbReference type="GO" id="GO:0006633">
    <property type="term" value="P:fatty acid biosynthetic process"/>
    <property type="evidence" value="ECO:0007669"/>
    <property type="project" value="UniProtKB-UniPathway"/>
</dbReference>
<evidence type="ECO:0000256" key="6">
    <source>
        <dbReference type="ARBA" id="ARBA00023267"/>
    </source>
</evidence>
<evidence type="ECO:0000256" key="7">
    <source>
        <dbReference type="RuleBase" id="RU364072"/>
    </source>
</evidence>
<keyword evidence="2 7" id="KW-0444">Lipid biosynthesis</keyword>
<dbReference type="OrthoDB" id="9811735at2"/>
<evidence type="ECO:0000313" key="11">
    <source>
        <dbReference type="Proteomes" id="UP000234331"/>
    </source>
</evidence>
<dbReference type="GO" id="GO:0009317">
    <property type="term" value="C:acetyl-CoA carboxylase complex"/>
    <property type="evidence" value="ECO:0007669"/>
    <property type="project" value="InterPro"/>
</dbReference>
<dbReference type="InterPro" id="IPR001882">
    <property type="entry name" value="Biotin_BS"/>
</dbReference>
<evidence type="ECO:0000256" key="5">
    <source>
        <dbReference type="ARBA" id="ARBA00023160"/>
    </source>
</evidence>
<evidence type="ECO:0000256" key="2">
    <source>
        <dbReference type="ARBA" id="ARBA00022516"/>
    </source>
</evidence>
<keyword evidence="5 7" id="KW-0275">Fatty acid biosynthesis</keyword>
<keyword evidence="4 7" id="KW-0443">Lipid metabolism</keyword>
<dbReference type="InterPro" id="IPR000089">
    <property type="entry name" value="Biotin_lipoyl"/>
</dbReference>
<comment type="function">
    <text evidence="7">This protein is a component of the acetyl coenzyme A carboxylase complex; first, biotin carboxylase catalyzes the carboxylation of the carrier protein and then the transcarboxylase transfers the carboxyl group to form malonyl-CoA.</text>
</comment>
<dbReference type="Gene3D" id="2.40.50.100">
    <property type="match status" value="1"/>
</dbReference>
<dbReference type="PANTHER" id="PTHR47597:SF1">
    <property type="entry name" value="IS A MEMBER OF THE PF|00364 BIOTIN-REQUIRING ENZYMES FAMILY-RELATED"/>
    <property type="match status" value="1"/>
</dbReference>
<keyword evidence="11" id="KW-1185">Reference proteome</keyword>
<evidence type="ECO:0000256" key="3">
    <source>
        <dbReference type="ARBA" id="ARBA00022832"/>
    </source>
</evidence>
<dbReference type="GO" id="GO:0003989">
    <property type="term" value="F:acetyl-CoA carboxylase activity"/>
    <property type="evidence" value="ECO:0007669"/>
    <property type="project" value="InterPro"/>
</dbReference>
<dbReference type="SUPFAM" id="SSF51230">
    <property type="entry name" value="Single hybrid motif"/>
    <property type="match status" value="1"/>
</dbReference>
<dbReference type="InterPro" id="IPR001249">
    <property type="entry name" value="AcCoA_biotinCC"/>
</dbReference>
<dbReference type="Pfam" id="PF00364">
    <property type="entry name" value="Biotin_lipoyl"/>
    <property type="match status" value="1"/>
</dbReference>
<evidence type="ECO:0000259" key="9">
    <source>
        <dbReference type="PROSITE" id="PS50968"/>
    </source>
</evidence>
<protein>
    <recommendedName>
        <fullName evidence="7">Biotin carboxyl carrier protein of acetyl-CoA carboxylase</fullName>
    </recommendedName>
</protein>
<accession>A0A2I2KLG9</accession>
<dbReference type="PROSITE" id="PS50968">
    <property type="entry name" value="BIOTINYL_LIPOYL"/>
    <property type="match status" value="1"/>
</dbReference>
<dbReference type="PROSITE" id="PS00188">
    <property type="entry name" value="BIOTIN"/>
    <property type="match status" value="1"/>
</dbReference>
<evidence type="ECO:0000256" key="4">
    <source>
        <dbReference type="ARBA" id="ARBA00023098"/>
    </source>
</evidence>
<evidence type="ECO:0000256" key="1">
    <source>
        <dbReference type="ARBA" id="ARBA00005194"/>
    </source>
</evidence>
<dbReference type="PRINTS" id="PR01071">
    <property type="entry name" value="ACOABIOTINCC"/>
</dbReference>
<dbReference type="EMBL" id="FZMO01000048">
    <property type="protein sequence ID" value="SNQ46494.1"/>
    <property type="molecule type" value="Genomic_DNA"/>
</dbReference>
<dbReference type="AlphaFoldDB" id="A0A2I2KLG9"/>
<reference evidence="10 11" key="1">
    <citation type="submission" date="2017-06" db="EMBL/GenBank/DDBJ databases">
        <authorList>
            <person name="Kim H.J."/>
            <person name="Triplett B.A."/>
        </authorList>
    </citation>
    <scope>NUCLEOTIDE SEQUENCE [LARGE SCALE GENOMIC DNA]</scope>
    <source>
        <strain evidence="10">FRACA_ARgP5</strain>
    </source>
</reference>
<dbReference type="InterPro" id="IPR011053">
    <property type="entry name" value="Single_hybrid_motif"/>
</dbReference>
<proteinExistence type="predicted"/>
<feature type="domain" description="Lipoyl-binding" evidence="9">
    <location>
        <begin position="105"/>
        <end position="181"/>
    </location>
</feature>
<dbReference type="UniPathway" id="UPA00094"/>
<feature type="region of interest" description="Disordered" evidence="8">
    <location>
        <begin position="80"/>
        <end position="103"/>
    </location>
</feature>
<dbReference type="InterPro" id="IPR053217">
    <property type="entry name" value="ACC_Biotin_Carrier"/>
</dbReference>